<dbReference type="Proteomes" id="UP000585474">
    <property type="component" value="Unassembled WGS sequence"/>
</dbReference>
<evidence type="ECO:0000313" key="1">
    <source>
        <dbReference type="EMBL" id="GFS28791.1"/>
    </source>
</evidence>
<proteinExistence type="predicted"/>
<keyword evidence="2" id="KW-1185">Reference proteome</keyword>
<gene>
    <name evidence="1" type="ORF">Acr_00g0003980</name>
</gene>
<accession>A0A7J0D7C0</accession>
<sequence length="275" mass="31048">MDQVGHPFTAWVGGISIHFGALSKDKDNRASGQASGASIDRPLSGDLHALLPKCPRTCIEKDFRIVVIEREKSCMAEIKLSFWASEGVNEMTEKTVIRNWVSQWLKYVHWYWKIATRPDANLQEYLEGPVVERTWKIKTNDPSTEIIRFGLVWKLLNMCSGKGIEWMVPVLPEKLSILRPRSLREHCCFADCRFPLLLSLLTAALESNPYSSTDVAEPATLPDQSQTAAVSLLLIPLGWTASSLPATYRLDYFHRTAVSMQLTESRSKSSRQVTH</sequence>
<dbReference type="EMBL" id="BJWL01000053">
    <property type="protein sequence ID" value="GFS28791.1"/>
    <property type="molecule type" value="Genomic_DNA"/>
</dbReference>
<reference evidence="2" key="1">
    <citation type="submission" date="2019-07" db="EMBL/GenBank/DDBJ databases">
        <title>De Novo Assembly of kiwifruit Actinidia rufa.</title>
        <authorList>
            <person name="Sugita-Konishi S."/>
            <person name="Sato K."/>
            <person name="Mori E."/>
            <person name="Abe Y."/>
            <person name="Kisaki G."/>
            <person name="Hamano K."/>
            <person name="Suezawa K."/>
            <person name="Otani M."/>
            <person name="Fukuda T."/>
            <person name="Manabe T."/>
            <person name="Gomi K."/>
            <person name="Tabuchi M."/>
            <person name="Akimitsu K."/>
            <person name="Kataoka I."/>
        </authorList>
    </citation>
    <scope>NUCLEOTIDE SEQUENCE [LARGE SCALE GENOMIC DNA]</scope>
    <source>
        <strain evidence="2">cv. Fuchu</strain>
    </source>
</reference>
<protein>
    <submittedName>
        <fullName evidence="1">Uncharacterized protein</fullName>
    </submittedName>
</protein>
<dbReference type="OrthoDB" id="1740550at2759"/>
<organism evidence="1 2">
    <name type="scientific">Actinidia rufa</name>
    <dbReference type="NCBI Taxonomy" id="165716"/>
    <lineage>
        <taxon>Eukaryota</taxon>
        <taxon>Viridiplantae</taxon>
        <taxon>Streptophyta</taxon>
        <taxon>Embryophyta</taxon>
        <taxon>Tracheophyta</taxon>
        <taxon>Spermatophyta</taxon>
        <taxon>Magnoliopsida</taxon>
        <taxon>eudicotyledons</taxon>
        <taxon>Gunneridae</taxon>
        <taxon>Pentapetalae</taxon>
        <taxon>asterids</taxon>
        <taxon>Ericales</taxon>
        <taxon>Actinidiaceae</taxon>
        <taxon>Actinidia</taxon>
    </lineage>
</organism>
<evidence type="ECO:0000313" key="2">
    <source>
        <dbReference type="Proteomes" id="UP000585474"/>
    </source>
</evidence>
<name>A0A7J0D7C0_9ERIC</name>
<dbReference type="AlphaFoldDB" id="A0A7J0D7C0"/>
<comment type="caution">
    <text evidence="1">The sequence shown here is derived from an EMBL/GenBank/DDBJ whole genome shotgun (WGS) entry which is preliminary data.</text>
</comment>